<feature type="transmembrane region" description="Helical" evidence="4">
    <location>
        <begin position="126"/>
        <end position="147"/>
    </location>
</feature>
<keyword evidence="4" id="KW-0812">Transmembrane</keyword>
<dbReference type="SUPFAM" id="SSF103473">
    <property type="entry name" value="MFS general substrate transporter"/>
    <property type="match status" value="1"/>
</dbReference>
<feature type="transmembrane region" description="Helical" evidence="4">
    <location>
        <begin position="188"/>
        <end position="207"/>
    </location>
</feature>
<keyword evidence="4" id="KW-1133">Transmembrane helix</keyword>
<dbReference type="RefSeq" id="XP_024341542.1">
    <property type="nucleotide sequence ID" value="XM_024488579.1"/>
</dbReference>
<feature type="transmembrane region" description="Helical" evidence="4">
    <location>
        <begin position="99"/>
        <end position="119"/>
    </location>
</feature>
<dbReference type="Proteomes" id="UP000194127">
    <property type="component" value="Unassembled WGS sequence"/>
</dbReference>
<feature type="compositionally biased region" description="Basic and acidic residues" evidence="3">
    <location>
        <begin position="11"/>
        <end position="20"/>
    </location>
</feature>
<feature type="transmembrane region" description="Helical" evidence="4">
    <location>
        <begin position="295"/>
        <end position="315"/>
    </location>
</feature>
<feature type="transmembrane region" description="Helical" evidence="4">
    <location>
        <begin position="356"/>
        <end position="381"/>
    </location>
</feature>
<dbReference type="Gene3D" id="1.20.1250.20">
    <property type="entry name" value="MFS general substrate transporter like domains"/>
    <property type="match status" value="2"/>
</dbReference>
<evidence type="ECO:0000313" key="6">
    <source>
        <dbReference type="EMBL" id="OSX64748.1"/>
    </source>
</evidence>
<dbReference type="GO" id="GO:0022857">
    <property type="term" value="F:transmembrane transporter activity"/>
    <property type="evidence" value="ECO:0007669"/>
    <property type="project" value="InterPro"/>
</dbReference>
<evidence type="ECO:0000256" key="4">
    <source>
        <dbReference type="SAM" id="Phobius"/>
    </source>
</evidence>
<dbReference type="PANTHER" id="PTHR11360">
    <property type="entry name" value="MONOCARBOXYLATE TRANSPORTER"/>
    <property type="match status" value="1"/>
</dbReference>
<organism evidence="6 7">
    <name type="scientific">Postia placenta MAD-698-R-SB12</name>
    <dbReference type="NCBI Taxonomy" id="670580"/>
    <lineage>
        <taxon>Eukaryota</taxon>
        <taxon>Fungi</taxon>
        <taxon>Dikarya</taxon>
        <taxon>Basidiomycota</taxon>
        <taxon>Agaricomycotina</taxon>
        <taxon>Agaricomycetes</taxon>
        <taxon>Polyporales</taxon>
        <taxon>Adustoporiaceae</taxon>
        <taxon>Rhodonia</taxon>
    </lineage>
</organism>
<comment type="similarity">
    <text evidence="2">Belongs to the major facilitator superfamily. Monocarboxylate porter (TC 2.A.1.13) family.</text>
</comment>
<feature type="region of interest" description="Disordered" evidence="3">
    <location>
        <begin position="1"/>
        <end position="48"/>
    </location>
</feature>
<accession>A0A1X6N7Y3</accession>
<feature type="transmembrane region" description="Helical" evidence="4">
    <location>
        <begin position="153"/>
        <end position="176"/>
    </location>
</feature>
<feature type="transmembrane region" description="Helical" evidence="4">
    <location>
        <begin position="266"/>
        <end position="283"/>
    </location>
</feature>
<proteinExistence type="inferred from homology"/>
<dbReference type="PANTHER" id="PTHR11360:SF234">
    <property type="entry name" value="MFS-TYPE TRANSPORTER DBAD-RELATED"/>
    <property type="match status" value="1"/>
</dbReference>
<dbReference type="GO" id="GO:0016020">
    <property type="term" value="C:membrane"/>
    <property type="evidence" value="ECO:0007669"/>
    <property type="project" value="UniProtKB-SubCell"/>
</dbReference>
<feature type="transmembrane region" description="Helical" evidence="4">
    <location>
        <begin position="60"/>
        <end position="87"/>
    </location>
</feature>
<gene>
    <name evidence="6" type="ORF">POSPLADRAFT_1178301</name>
</gene>
<dbReference type="OrthoDB" id="6499973at2759"/>
<dbReference type="InterPro" id="IPR011701">
    <property type="entry name" value="MFS"/>
</dbReference>
<evidence type="ECO:0000256" key="2">
    <source>
        <dbReference type="ARBA" id="ARBA00006727"/>
    </source>
</evidence>
<reference evidence="6 7" key="1">
    <citation type="submission" date="2017-04" db="EMBL/GenBank/DDBJ databases">
        <title>Genome Sequence of the Model Brown-Rot Fungus Postia placenta SB12.</title>
        <authorList>
            <consortium name="DOE Joint Genome Institute"/>
            <person name="Gaskell J."/>
            <person name="Kersten P."/>
            <person name="Larrondo L.F."/>
            <person name="Canessa P."/>
            <person name="Martinez D."/>
            <person name="Hibbett D."/>
            <person name="Schmoll M."/>
            <person name="Kubicek C.P."/>
            <person name="Martinez A.T."/>
            <person name="Yadav J."/>
            <person name="Master E."/>
            <person name="Magnuson J.K."/>
            <person name="James T."/>
            <person name="Yaver D."/>
            <person name="Berka R."/>
            <person name="Labutti K."/>
            <person name="Lipzen A."/>
            <person name="Aerts A."/>
            <person name="Barry K."/>
            <person name="Henrissat B."/>
            <person name="Blanchette R."/>
            <person name="Grigoriev I."/>
            <person name="Cullen D."/>
        </authorList>
    </citation>
    <scope>NUCLEOTIDE SEQUENCE [LARGE SCALE GENOMIC DNA]</scope>
    <source>
        <strain evidence="6 7">MAD-698-R-SB12</strain>
    </source>
</reference>
<dbReference type="InterPro" id="IPR036259">
    <property type="entry name" value="MFS_trans_sf"/>
</dbReference>
<comment type="subcellular location">
    <subcellularLocation>
        <location evidence="1">Membrane</location>
        <topology evidence="1">Multi-pass membrane protein</topology>
    </subcellularLocation>
</comment>
<feature type="compositionally biased region" description="Basic and acidic residues" evidence="3">
    <location>
        <begin position="31"/>
        <end position="44"/>
    </location>
</feature>
<feature type="transmembrane region" description="Helical" evidence="4">
    <location>
        <begin position="327"/>
        <end position="350"/>
    </location>
</feature>
<dbReference type="InterPro" id="IPR050327">
    <property type="entry name" value="Proton-linked_MCT"/>
</dbReference>
<feature type="domain" description="Major facilitator superfamily (MFS) profile" evidence="5">
    <location>
        <begin position="261"/>
        <end position="458"/>
    </location>
</feature>
<feature type="transmembrane region" description="Helical" evidence="4">
    <location>
        <begin position="227"/>
        <end position="245"/>
    </location>
</feature>
<keyword evidence="7" id="KW-1185">Reference proteome</keyword>
<name>A0A1X6N7Y3_9APHY</name>
<dbReference type="Pfam" id="PF07690">
    <property type="entry name" value="MFS_1"/>
    <property type="match status" value="1"/>
</dbReference>
<sequence>MSASAAQTLADDERSVRTFKADPPPCLNEKSGGKEGDEATEREPAPIPPQVFQEGGWRGWVTVLGAFMVQFCGFGYTSSFGVYQAFYTQEYITNQSPSAISWIGSVNTFLVIGFGLVSGRLYDRGYFYYLTIGGSLLYSFSLFMLSLAKPNNFYQVFLAQGIGMGLGAGTVYIPSVAVLSHYFHKRRALAMTIVASGSSLGSVIHPIMLNNTLFSPLGFGNSVRASAGLVSGMLLIACSLMHPRLPPPQQTLGFAQAARKFVRDPAYVFATMGLSIFTVGYYFPYFYLQLDATKHGLSTTFSFYSLVIMNGASFFGRLSPGFFARRLGITNMISFATFACSIMIFAMIGLKSVASVVIIAILFGFFAGVYIALMAPLMVVLTEDLSELGIRMGIAFAFSGLGSLIGTPISGALLTDKYIWWRPALFSGITTMAGALSFFSMAIMVHRRSRPAQPVLKA</sequence>
<keyword evidence="4" id="KW-0472">Membrane</keyword>
<dbReference type="GeneID" id="36333528"/>
<protein>
    <recommendedName>
        <fullName evidence="5">Major facilitator superfamily (MFS) profile domain-containing protein</fullName>
    </recommendedName>
</protein>
<evidence type="ECO:0000256" key="3">
    <source>
        <dbReference type="SAM" id="MobiDB-lite"/>
    </source>
</evidence>
<evidence type="ECO:0000256" key="1">
    <source>
        <dbReference type="ARBA" id="ARBA00004141"/>
    </source>
</evidence>
<feature type="transmembrane region" description="Helical" evidence="4">
    <location>
        <begin position="393"/>
        <end position="414"/>
    </location>
</feature>
<dbReference type="InterPro" id="IPR020846">
    <property type="entry name" value="MFS_dom"/>
</dbReference>
<dbReference type="AlphaFoldDB" id="A0A1X6N7Y3"/>
<feature type="transmembrane region" description="Helical" evidence="4">
    <location>
        <begin position="420"/>
        <end position="445"/>
    </location>
</feature>
<dbReference type="EMBL" id="KZ110593">
    <property type="protein sequence ID" value="OSX64748.1"/>
    <property type="molecule type" value="Genomic_DNA"/>
</dbReference>
<evidence type="ECO:0000259" key="5">
    <source>
        <dbReference type="PROSITE" id="PS50850"/>
    </source>
</evidence>
<evidence type="ECO:0000313" key="7">
    <source>
        <dbReference type="Proteomes" id="UP000194127"/>
    </source>
</evidence>
<dbReference type="PROSITE" id="PS50850">
    <property type="entry name" value="MFS"/>
    <property type="match status" value="1"/>
</dbReference>